<evidence type="ECO:0000256" key="5">
    <source>
        <dbReference type="ARBA" id="ARBA00022723"/>
    </source>
</evidence>
<keyword evidence="8" id="KW-0119">Carbohydrate metabolism</keyword>
<evidence type="ECO:0000256" key="9">
    <source>
        <dbReference type="ARBA" id="ARBA00031828"/>
    </source>
</evidence>
<dbReference type="NCBIfam" id="TIGR01662">
    <property type="entry name" value="HAD-SF-IIIA"/>
    <property type="match status" value="1"/>
</dbReference>
<evidence type="ECO:0000256" key="6">
    <source>
        <dbReference type="ARBA" id="ARBA00022801"/>
    </source>
</evidence>
<keyword evidence="5" id="KW-0479">Metal-binding</keyword>
<dbReference type="SUPFAM" id="SSF48208">
    <property type="entry name" value="Six-hairpin glycosidases"/>
    <property type="match status" value="1"/>
</dbReference>
<dbReference type="EMBL" id="JABRWM010000006">
    <property type="protein sequence ID" value="NRF18742.1"/>
    <property type="molecule type" value="Genomic_DNA"/>
</dbReference>
<dbReference type="PANTHER" id="PTHR42891:SF1">
    <property type="entry name" value="D-GLYCERO-BETA-D-MANNO-HEPTOSE-1,7-BISPHOSPHATE 7-PHOSPHATASE"/>
    <property type="match status" value="1"/>
</dbReference>
<dbReference type="SUPFAM" id="SSF56784">
    <property type="entry name" value="HAD-like"/>
    <property type="match status" value="1"/>
</dbReference>
<dbReference type="InterPro" id="IPR004446">
    <property type="entry name" value="Heptose_bisP_phosphatase"/>
</dbReference>
<proteinExistence type="inferred from homology"/>
<reference evidence="10" key="1">
    <citation type="submission" date="2019-07" db="EMBL/GenBank/DDBJ databases">
        <title>FDA dAtabase for Regulatory Grade micrObial Sequences (FDA-ARGOS): Supporting development and validation of Infectious Disease Dx tests.</title>
        <authorList>
            <person name="Bachman M."/>
            <person name="Young C."/>
            <person name="Tallon L."/>
            <person name="Sadzewicz L."/>
            <person name="Vavikolanu K."/>
            <person name="Mehta A."/>
            <person name="Aluvathingal J."/>
            <person name="Nadendla S."/>
            <person name="Nandy P."/>
            <person name="Geyer C."/>
            <person name="Yan Y."/>
            <person name="Sichtig H."/>
        </authorList>
    </citation>
    <scope>NUCLEOTIDE SEQUENCE</scope>
    <source>
        <strain evidence="10">FDAARGOS_618</strain>
    </source>
</reference>
<evidence type="ECO:0000256" key="2">
    <source>
        <dbReference type="ARBA" id="ARBA00005628"/>
    </source>
</evidence>
<dbReference type="Proteomes" id="UP001155820">
    <property type="component" value="Unassembled WGS sequence"/>
</dbReference>
<dbReference type="Pfam" id="PF13242">
    <property type="entry name" value="Hydrolase_like"/>
    <property type="match status" value="1"/>
</dbReference>
<organism evidence="10 11">
    <name type="scientific">Agrobacterium pusense</name>
    <dbReference type="NCBI Taxonomy" id="648995"/>
    <lineage>
        <taxon>Bacteria</taxon>
        <taxon>Pseudomonadati</taxon>
        <taxon>Pseudomonadota</taxon>
        <taxon>Alphaproteobacteria</taxon>
        <taxon>Hyphomicrobiales</taxon>
        <taxon>Rhizobiaceae</taxon>
        <taxon>Rhizobium/Agrobacterium group</taxon>
        <taxon>Agrobacterium</taxon>
    </lineage>
</organism>
<dbReference type="AlphaFoldDB" id="A0AA44IXU1"/>
<dbReference type="Pfam" id="PF07221">
    <property type="entry name" value="GlcNAc_2-epim"/>
    <property type="match status" value="1"/>
</dbReference>
<protein>
    <recommendedName>
        <fullName evidence="9">D,D-heptose 1,7-bisphosphate phosphatase</fullName>
    </recommendedName>
</protein>
<evidence type="ECO:0000313" key="11">
    <source>
        <dbReference type="Proteomes" id="UP001155820"/>
    </source>
</evidence>
<evidence type="ECO:0000256" key="3">
    <source>
        <dbReference type="ARBA" id="ARBA00008558"/>
    </source>
</evidence>
<dbReference type="InterPro" id="IPR010819">
    <property type="entry name" value="AGE/CE"/>
</dbReference>
<dbReference type="InterPro" id="IPR008928">
    <property type="entry name" value="6-hairpin_glycosidase_sf"/>
</dbReference>
<comment type="subcellular location">
    <subcellularLocation>
        <location evidence="1">Cytoplasm</location>
    </subcellularLocation>
</comment>
<dbReference type="GO" id="GO:0005975">
    <property type="term" value="P:carbohydrate metabolic process"/>
    <property type="evidence" value="ECO:0007669"/>
    <property type="project" value="InterPro"/>
</dbReference>
<dbReference type="PANTHER" id="PTHR42891">
    <property type="entry name" value="D-GLYCERO-BETA-D-MANNO-HEPTOSE-1,7-BISPHOSPHATE 7-PHOSPHATASE"/>
    <property type="match status" value="1"/>
</dbReference>
<dbReference type="CDD" id="cd07503">
    <property type="entry name" value="HAD_HisB-N"/>
    <property type="match status" value="1"/>
</dbReference>
<dbReference type="InterPro" id="IPR023214">
    <property type="entry name" value="HAD_sf"/>
</dbReference>
<name>A0AA44IXU1_9HYPH</name>
<dbReference type="InterPro" id="IPR006543">
    <property type="entry name" value="Histidinol-phos"/>
</dbReference>
<comment type="similarity">
    <text evidence="2">Belongs to the GmhB family.</text>
</comment>
<dbReference type="GO" id="GO:0046872">
    <property type="term" value="F:metal ion binding"/>
    <property type="evidence" value="ECO:0007669"/>
    <property type="project" value="UniProtKB-KW"/>
</dbReference>
<dbReference type="Gene3D" id="3.40.50.1000">
    <property type="entry name" value="HAD superfamily/HAD-like"/>
    <property type="match status" value="1"/>
</dbReference>
<accession>A0AA44IXU1</accession>
<evidence type="ECO:0000256" key="1">
    <source>
        <dbReference type="ARBA" id="ARBA00004496"/>
    </source>
</evidence>
<dbReference type="GO" id="GO:0005737">
    <property type="term" value="C:cytoplasm"/>
    <property type="evidence" value="ECO:0007669"/>
    <property type="project" value="UniProtKB-SubCell"/>
</dbReference>
<dbReference type="InterPro" id="IPR012341">
    <property type="entry name" value="6hp_glycosidase-like_sf"/>
</dbReference>
<evidence type="ECO:0000256" key="8">
    <source>
        <dbReference type="ARBA" id="ARBA00023277"/>
    </source>
</evidence>
<dbReference type="GO" id="GO:0016853">
    <property type="term" value="F:isomerase activity"/>
    <property type="evidence" value="ECO:0007669"/>
    <property type="project" value="UniProtKB-KW"/>
</dbReference>
<keyword evidence="7" id="KW-0413">Isomerase</keyword>
<evidence type="ECO:0000256" key="7">
    <source>
        <dbReference type="ARBA" id="ARBA00023235"/>
    </source>
</evidence>
<comment type="similarity">
    <text evidence="3">Belongs to the N-acylglucosamine 2-epimerase family.</text>
</comment>
<comment type="caution">
    <text evidence="10">The sequence shown here is derived from an EMBL/GenBank/DDBJ whole genome shotgun (WGS) entry which is preliminary data.</text>
</comment>
<dbReference type="Gene3D" id="1.50.10.10">
    <property type="match status" value="1"/>
</dbReference>
<gene>
    <name evidence="10" type="ORF">FOB26_06550</name>
</gene>
<sequence length="563" mass="63611">MRQPGFESAQNEYLNLKRWLFDSAFPLWSSVGRDDVNGGFFEKISKDGLPIEEARRTRVVCRQIYSFSVAKKMGWAGDAEAVVRHGWEFLKQNCFNPDGSLVTKVDIKSGAVNASFDLYDHAFALFGLSSAATVLENSDEISTAALQCLEAMIAGWKHPEAGFQEAAPPAEPLRSNPHMHLFEAFLAWVENQVAKNNNLWFSMLNETGQLCLDKFICGANGAVCEYFDRDWSVMVDMQAAPVEPGHQFEWAWLLTKWGRMVGRKDALLAARRLIEVGEQGVSETFKLAQNGLGFELETVEDGYRLWPQTERIKAWLAMAETAVTPEQRDRAFAKVAEAARGLQSFFLANPKGSWIDRFDRYGHPIDDHAPASSLYHIVCAIEEMDRLLQPSTEQTPALFLDRDGVVIEDTGYPNKIENIRLIPGAAETIRIFREKGYKVFVVTNQSGIGRGYYDDLDYILLKEHLSKLLRKDGAIIDDERACPYHINATVEEYRADHYWRKPSPGMIDDLVRRWSVDRTRSLLIGDKDTDLQAASAAGIRGELFTGKNLLDFISGKLIEFEER</sequence>
<dbReference type="InterPro" id="IPR006549">
    <property type="entry name" value="HAD-SF_hydro_IIIA"/>
</dbReference>
<dbReference type="RefSeq" id="WP_107341692.1">
    <property type="nucleotide sequence ID" value="NZ_JABRWL010000005.1"/>
</dbReference>
<evidence type="ECO:0000313" key="10">
    <source>
        <dbReference type="EMBL" id="NRF18742.1"/>
    </source>
</evidence>
<keyword evidence="4" id="KW-0963">Cytoplasm</keyword>
<evidence type="ECO:0000256" key="4">
    <source>
        <dbReference type="ARBA" id="ARBA00022490"/>
    </source>
</evidence>
<dbReference type="GO" id="GO:0016791">
    <property type="term" value="F:phosphatase activity"/>
    <property type="evidence" value="ECO:0007669"/>
    <property type="project" value="InterPro"/>
</dbReference>
<dbReference type="InterPro" id="IPR036412">
    <property type="entry name" value="HAD-like_sf"/>
</dbReference>
<dbReference type="NCBIfam" id="TIGR01656">
    <property type="entry name" value="Histidinol-ppas"/>
    <property type="match status" value="1"/>
</dbReference>
<keyword evidence="11" id="KW-1185">Reference proteome</keyword>
<keyword evidence="6 10" id="KW-0378">Hydrolase</keyword>